<proteinExistence type="predicted"/>
<accession>A0ACC8XGG6</accession>
<gene>
    <name evidence="1" type="ORF">AN396_13395</name>
</gene>
<evidence type="ECO:0000313" key="1">
    <source>
        <dbReference type="EMBL" id="ONI42684.1"/>
    </source>
</evidence>
<protein>
    <submittedName>
        <fullName evidence="1">Uncharacterized protein</fullName>
    </submittedName>
</protein>
<dbReference type="EMBL" id="LJDB01000008">
    <property type="protein sequence ID" value="ONI42684.1"/>
    <property type="molecule type" value="Genomic_DNA"/>
</dbReference>
<organism evidence="1 2">
    <name type="scientific">Candidatus Epulonipiscium fishelsonii</name>
    <dbReference type="NCBI Taxonomy" id="77094"/>
    <lineage>
        <taxon>Bacteria</taxon>
        <taxon>Bacillati</taxon>
        <taxon>Bacillota</taxon>
        <taxon>Clostridia</taxon>
        <taxon>Lachnospirales</taxon>
        <taxon>Lachnospiraceae</taxon>
        <taxon>Candidatus Epulonipiscium</taxon>
    </lineage>
</organism>
<evidence type="ECO:0000313" key="2">
    <source>
        <dbReference type="Proteomes" id="UP000188605"/>
    </source>
</evidence>
<dbReference type="Proteomes" id="UP000188605">
    <property type="component" value="Unassembled WGS sequence"/>
</dbReference>
<reference evidence="1" key="1">
    <citation type="submission" date="2016-08" db="EMBL/GenBank/DDBJ databases">
        <authorList>
            <person name="Ngugi D.K."/>
            <person name="Miyake S."/>
            <person name="Stingl U."/>
        </authorList>
    </citation>
    <scope>NUCLEOTIDE SEQUENCE</scope>
    <source>
        <strain evidence="1">SCG-B11WGA-EpuloA1</strain>
    </source>
</reference>
<comment type="caution">
    <text evidence="1">The sequence shown here is derived from an EMBL/GenBank/DDBJ whole genome shotgun (WGS) entry which is preliminary data.</text>
</comment>
<sequence>MIDKATRAIMIGLSVYLYYVFIVNDFSILRALTKILMVSLLLVIMERIKKKSSKKFSEYSSIEMIDKMSENTFIAYIGEMYKRLGYQVNVPTDSVEKGISDLTLYKGGKKFRLKCLHVEDTVSSETMNGLIKNQEKYIKAPFIIVTNGKFLQESVNKALETPMILRSRGYIEDYIEQVPKDPKKNRYNLNFN</sequence>
<name>A0ACC8XGG6_9FIRM</name>
<keyword evidence="2" id="KW-1185">Reference proteome</keyword>